<dbReference type="RefSeq" id="WP_041496313.1">
    <property type="nucleotide sequence ID" value="NZ_AP014548.1"/>
</dbReference>
<dbReference type="STRING" id="1454201.NMS_1763"/>
<name>W8VXE2_9FLAO</name>
<dbReference type="KEGG" id="nmf:NMS_1763"/>
<dbReference type="Pfam" id="PF06713">
    <property type="entry name" value="bPH_4"/>
    <property type="match status" value="1"/>
</dbReference>
<dbReference type="AlphaFoldDB" id="W8VXE2"/>
<sequence length="150" mass="16987">MKFRSKKGFLMISVVIVVSTLMLYLLFSALNNTNKDLDIWIPSIVLILAVPLFLLWILVHTYYVLENGELKYVSGPIRGSIKIADIRQVTKNTTLWVGLKPATARNGIIISSKNYSELYISPVNNNKFIESLLEINSQIKVVDHKNDPIP</sequence>
<keyword evidence="1" id="KW-1133">Transmembrane helix</keyword>
<evidence type="ECO:0000256" key="1">
    <source>
        <dbReference type="SAM" id="Phobius"/>
    </source>
</evidence>
<dbReference type="GO" id="GO:0030153">
    <property type="term" value="P:bacteriocin immunity"/>
    <property type="evidence" value="ECO:0007669"/>
    <property type="project" value="InterPro"/>
</dbReference>
<protein>
    <submittedName>
        <fullName evidence="3">CDS_ID OB0931</fullName>
    </submittedName>
</protein>
<proteinExistence type="predicted"/>
<keyword evidence="1" id="KW-0812">Transmembrane</keyword>
<feature type="transmembrane region" description="Helical" evidence="1">
    <location>
        <begin position="9"/>
        <end position="27"/>
    </location>
</feature>
<dbReference type="InterPro" id="IPR009589">
    <property type="entry name" value="PH_YyaB-like"/>
</dbReference>
<dbReference type="Proteomes" id="UP000031760">
    <property type="component" value="Chromosome"/>
</dbReference>
<dbReference type="EMBL" id="AP014548">
    <property type="protein sequence ID" value="BAO55772.1"/>
    <property type="molecule type" value="Genomic_DNA"/>
</dbReference>
<keyword evidence="1" id="KW-0472">Membrane</keyword>
<reference evidence="3 4" key="1">
    <citation type="journal article" date="2014" name="Proc. Natl. Acad. Sci. U.S.A.">
        <title>Functional characterization of flavobacteria rhodopsins reveals a unique class of light-driven chloride pump in bacteria.</title>
        <authorList>
            <person name="Yoshizawa S."/>
            <person name="Kumagai Y."/>
            <person name="Kim H."/>
            <person name="Ogura Y."/>
            <person name="Hayashi T."/>
            <person name="Iwasaki W."/>
            <person name="DeLong E.F."/>
            <person name="Kogure K."/>
        </authorList>
    </citation>
    <scope>NUCLEOTIDE SEQUENCE [LARGE SCALE GENOMIC DNA]</scope>
    <source>
        <strain evidence="3 4">S1-08</strain>
    </source>
</reference>
<gene>
    <name evidence="3" type="ORF">NMS_1763</name>
</gene>
<dbReference type="OrthoDB" id="1437824at2"/>
<evidence type="ECO:0000313" key="3">
    <source>
        <dbReference type="EMBL" id="BAO55772.1"/>
    </source>
</evidence>
<evidence type="ECO:0000313" key="4">
    <source>
        <dbReference type="Proteomes" id="UP000031760"/>
    </source>
</evidence>
<feature type="transmembrane region" description="Helical" evidence="1">
    <location>
        <begin position="39"/>
        <end position="65"/>
    </location>
</feature>
<feature type="domain" description="Uncharacterized protein YyaB-like PH" evidence="2">
    <location>
        <begin position="61"/>
        <end position="136"/>
    </location>
</feature>
<dbReference type="HOGENOM" id="CLU_129146_0_1_10"/>
<accession>W8VXE2</accession>
<evidence type="ECO:0000259" key="2">
    <source>
        <dbReference type="Pfam" id="PF06713"/>
    </source>
</evidence>
<keyword evidence="4" id="KW-1185">Reference proteome</keyword>
<organism evidence="3 4">
    <name type="scientific">Nonlabens marinus S1-08</name>
    <dbReference type="NCBI Taxonomy" id="1454201"/>
    <lineage>
        <taxon>Bacteria</taxon>
        <taxon>Pseudomonadati</taxon>
        <taxon>Bacteroidota</taxon>
        <taxon>Flavobacteriia</taxon>
        <taxon>Flavobacteriales</taxon>
        <taxon>Flavobacteriaceae</taxon>
        <taxon>Nonlabens</taxon>
    </lineage>
</organism>